<proteinExistence type="predicted"/>
<evidence type="ECO:0000313" key="3">
    <source>
        <dbReference type="Proteomes" id="UP001487740"/>
    </source>
</evidence>
<dbReference type="EMBL" id="JARAKH010000028">
    <property type="protein sequence ID" value="KAK8388618.1"/>
    <property type="molecule type" value="Genomic_DNA"/>
</dbReference>
<feature type="region of interest" description="Disordered" evidence="1">
    <location>
        <begin position="86"/>
        <end position="107"/>
    </location>
</feature>
<feature type="compositionally biased region" description="Low complexity" evidence="1">
    <location>
        <begin position="88"/>
        <end position="97"/>
    </location>
</feature>
<comment type="caution">
    <text evidence="2">The sequence shown here is derived from an EMBL/GenBank/DDBJ whole genome shotgun (WGS) entry which is preliminary data.</text>
</comment>
<reference evidence="2 3" key="1">
    <citation type="submission" date="2023-03" db="EMBL/GenBank/DDBJ databases">
        <title>High-quality genome of Scylla paramamosain provides insights in environmental adaptation.</title>
        <authorList>
            <person name="Zhang L."/>
        </authorList>
    </citation>
    <scope>NUCLEOTIDE SEQUENCE [LARGE SCALE GENOMIC DNA]</scope>
    <source>
        <strain evidence="2">LZ_2023a</strain>
        <tissue evidence="2">Muscle</tissue>
    </source>
</reference>
<organism evidence="2 3">
    <name type="scientific">Scylla paramamosain</name>
    <name type="common">Mud crab</name>
    <dbReference type="NCBI Taxonomy" id="85552"/>
    <lineage>
        <taxon>Eukaryota</taxon>
        <taxon>Metazoa</taxon>
        <taxon>Ecdysozoa</taxon>
        <taxon>Arthropoda</taxon>
        <taxon>Crustacea</taxon>
        <taxon>Multicrustacea</taxon>
        <taxon>Malacostraca</taxon>
        <taxon>Eumalacostraca</taxon>
        <taxon>Eucarida</taxon>
        <taxon>Decapoda</taxon>
        <taxon>Pleocyemata</taxon>
        <taxon>Brachyura</taxon>
        <taxon>Eubrachyura</taxon>
        <taxon>Portunoidea</taxon>
        <taxon>Portunidae</taxon>
        <taxon>Portuninae</taxon>
        <taxon>Scylla</taxon>
    </lineage>
</organism>
<dbReference type="AlphaFoldDB" id="A0AAW0TLK0"/>
<dbReference type="Proteomes" id="UP001487740">
    <property type="component" value="Unassembled WGS sequence"/>
</dbReference>
<name>A0AAW0TLK0_SCYPA</name>
<sequence length="107" mass="12028">MSSNSTLIDRIVLFCQEIVTRLRFPRTLPAGRTCHVYHSYILSRRCLGPSFPARPPGTTARRHQVPRDPVVRQVTEIVTRDDICETPSLRSSSSVEEVTSRAEPPPA</sequence>
<accession>A0AAW0TLK0</accession>
<evidence type="ECO:0000256" key="1">
    <source>
        <dbReference type="SAM" id="MobiDB-lite"/>
    </source>
</evidence>
<protein>
    <submittedName>
        <fullName evidence="2">Uncharacterized protein</fullName>
    </submittedName>
</protein>
<keyword evidence="3" id="KW-1185">Reference proteome</keyword>
<evidence type="ECO:0000313" key="2">
    <source>
        <dbReference type="EMBL" id="KAK8388618.1"/>
    </source>
</evidence>
<gene>
    <name evidence="2" type="ORF">O3P69_020540</name>
</gene>